<evidence type="ECO:0000313" key="2">
    <source>
        <dbReference type="EMBL" id="CAL1673572.1"/>
    </source>
</evidence>
<dbReference type="AlphaFoldDB" id="A0AAV2N1E4"/>
<organism evidence="2 3">
    <name type="scientific">Lasius platythorax</name>
    <dbReference type="NCBI Taxonomy" id="488582"/>
    <lineage>
        <taxon>Eukaryota</taxon>
        <taxon>Metazoa</taxon>
        <taxon>Ecdysozoa</taxon>
        <taxon>Arthropoda</taxon>
        <taxon>Hexapoda</taxon>
        <taxon>Insecta</taxon>
        <taxon>Pterygota</taxon>
        <taxon>Neoptera</taxon>
        <taxon>Endopterygota</taxon>
        <taxon>Hymenoptera</taxon>
        <taxon>Apocrita</taxon>
        <taxon>Aculeata</taxon>
        <taxon>Formicoidea</taxon>
        <taxon>Formicidae</taxon>
        <taxon>Formicinae</taxon>
        <taxon>Lasius</taxon>
        <taxon>Lasius</taxon>
    </lineage>
</organism>
<evidence type="ECO:0000256" key="1">
    <source>
        <dbReference type="SAM" id="MobiDB-lite"/>
    </source>
</evidence>
<feature type="compositionally biased region" description="Polar residues" evidence="1">
    <location>
        <begin position="1"/>
        <end position="18"/>
    </location>
</feature>
<accession>A0AAV2N1E4</accession>
<sequence length="124" mass="13757">MENKTLSSGVKSATLQTDNRLDEKKRSASEQDLTLNITSSQSESALKSIKENIANVTSPVASTAKDILLPFSKFAKGVQTLGANLDPRKLKTSHVMRNLSEHQMEERQKLQEKWASCQSRLIAL</sequence>
<name>A0AAV2N1E4_9HYME</name>
<reference evidence="2 3" key="1">
    <citation type="submission" date="2024-04" db="EMBL/GenBank/DDBJ databases">
        <authorList>
            <consortium name="Molecular Ecology Group"/>
        </authorList>
    </citation>
    <scope>NUCLEOTIDE SEQUENCE [LARGE SCALE GENOMIC DNA]</scope>
</reference>
<gene>
    <name evidence="2" type="ORF">LPLAT_LOCUS433</name>
</gene>
<keyword evidence="3" id="KW-1185">Reference proteome</keyword>
<dbReference type="EMBL" id="OZ034824">
    <property type="protein sequence ID" value="CAL1673572.1"/>
    <property type="molecule type" value="Genomic_DNA"/>
</dbReference>
<evidence type="ECO:0000313" key="3">
    <source>
        <dbReference type="Proteomes" id="UP001497644"/>
    </source>
</evidence>
<proteinExistence type="predicted"/>
<protein>
    <submittedName>
        <fullName evidence="2">Uncharacterized protein</fullName>
    </submittedName>
</protein>
<feature type="compositionally biased region" description="Basic and acidic residues" evidence="1">
    <location>
        <begin position="19"/>
        <end position="29"/>
    </location>
</feature>
<feature type="region of interest" description="Disordered" evidence="1">
    <location>
        <begin position="1"/>
        <end position="31"/>
    </location>
</feature>
<dbReference type="Proteomes" id="UP001497644">
    <property type="component" value="Chromosome 1"/>
</dbReference>